<dbReference type="SUPFAM" id="SSF51338">
    <property type="entry name" value="Composite domain of metallo-dependent hydrolases"/>
    <property type="match status" value="1"/>
</dbReference>
<dbReference type="RefSeq" id="WP_070109507.1">
    <property type="nucleotide sequence ID" value="NZ_LZFO01000006.1"/>
</dbReference>
<dbReference type="AlphaFoldDB" id="A0A1E8F0K7"/>
<dbReference type="InterPro" id="IPR011059">
    <property type="entry name" value="Metal-dep_hydrolase_composite"/>
</dbReference>
<proteinExistence type="predicted"/>
<dbReference type="EC" id="3.5.2.7" evidence="2"/>
<dbReference type="Gene3D" id="3.20.20.140">
    <property type="entry name" value="Metal-dependent hydrolases"/>
    <property type="match status" value="1"/>
</dbReference>
<dbReference type="OrthoDB" id="9802793at2"/>
<name>A0A1E8F0K7_9CLOT</name>
<feature type="domain" description="Amidohydrolase-related" evidence="1">
    <location>
        <begin position="51"/>
        <end position="380"/>
    </location>
</feature>
<dbReference type="InterPro" id="IPR051781">
    <property type="entry name" value="Metallo-dep_Hydrolase"/>
</dbReference>
<dbReference type="InterPro" id="IPR006680">
    <property type="entry name" value="Amidohydro-rel"/>
</dbReference>
<evidence type="ECO:0000313" key="3">
    <source>
        <dbReference type="Proteomes" id="UP000175744"/>
    </source>
</evidence>
<dbReference type="InterPro" id="IPR032466">
    <property type="entry name" value="Metal_Hydrolase"/>
</dbReference>
<dbReference type="PANTHER" id="PTHR43135">
    <property type="entry name" value="ALPHA-D-RIBOSE 1-METHYLPHOSPHONATE 5-TRIPHOSPHATE DIPHOSPHATASE"/>
    <property type="match status" value="1"/>
</dbReference>
<gene>
    <name evidence="2" type="primary">hutI</name>
    <name evidence="2" type="ORF">CLOACE_05410</name>
</gene>
<reference evidence="2 3" key="1">
    <citation type="submission" date="2016-06" db="EMBL/GenBank/DDBJ databases">
        <title>Genome sequence of Clostridium acetireducens DSM 10703.</title>
        <authorList>
            <person name="Poehlein A."/>
            <person name="Fluechter S."/>
            <person name="Duerre P."/>
            <person name="Daniel R."/>
        </authorList>
    </citation>
    <scope>NUCLEOTIDE SEQUENCE [LARGE SCALE GENOMIC DNA]</scope>
    <source>
        <strain evidence="2 3">DSM 10703</strain>
    </source>
</reference>
<dbReference type="SUPFAM" id="SSF51556">
    <property type="entry name" value="Metallo-dependent hydrolases"/>
    <property type="match status" value="1"/>
</dbReference>
<protein>
    <submittedName>
        <fullName evidence="2">Imidazolonepropionase</fullName>
        <ecNumber evidence="2">3.5.2.7</ecNumber>
    </submittedName>
</protein>
<keyword evidence="2" id="KW-0378">Hydrolase</keyword>
<dbReference type="Proteomes" id="UP000175744">
    <property type="component" value="Unassembled WGS sequence"/>
</dbReference>
<dbReference type="PANTHER" id="PTHR43135:SF3">
    <property type="entry name" value="ALPHA-D-RIBOSE 1-METHYLPHOSPHONATE 5-TRIPHOSPHATE DIPHOSPHATASE"/>
    <property type="match status" value="1"/>
</dbReference>
<evidence type="ECO:0000259" key="1">
    <source>
        <dbReference type="Pfam" id="PF01979"/>
    </source>
</evidence>
<dbReference type="EMBL" id="LZFO01000006">
    <property type="protein sequence ID" value="OFI06955.1"/>
    <property type="molecule type" value="Genomic_DNA"/>
</dbReference>
<dbReference type="Gene3D" id="2.30.40.10">
    <property type="entry name" value="Urease, subunit C, domain 1"/>
    <property type="match status" value="1"/>
</dbReference>
<dbReference type="GO" id="GO:0050480">
    <property type="term" value="F:imidazolonepropionase activity"/>
    <property type="evidence" value="ECO:0007669"/>
    <property type="project" value="UniProtKB-EC"/>
</dbReference>
<comment type="caution">
    <text evidence="2">The sequence shown here is derived from an EMBL/GenBank/DDBJ whole genome shotgun (WGS) entry which is preliminary data.</text>
</comment>
<keyword evidence="3" id="KW-1185">Reference proteome</keyword>
<dbReference type="STRING" id="1121290.CLAOCE_05410"/>
<organism evidence="2 3">
    <name type="scientific">Clostridium acetireducens DSM 10703</name>
    <dbReference type="NCBI Taxonomy" id="1121290"/>
    <lineage>
        <taxon>Bacteria</taxon>
        <taxon>Bacillati</taxon>
        <taxon>Bacillota</taxon>
        <taxon>Clostridia</taxon>
        <taxon>Eubacteriales</taxon>
        <taxon>Clostridiaceae</taxon>
        <taxon>Clostridium</taxon>
    </lineage>
</organism>
<accession>A0A1E8F0K7</accession>
<evidence type="ECO:0000313" key="2">
    <source>
        <dbReference type="EMBL" id="OFI06955.1"/>
    </source>
</evidence>
<dbReference type="Pfam" id="PF01979">
    <property type="entry name" value="Amidohydro_1"/>
    <property type="match status" value="1"/>
</dbReference>
<dbReference type="CDD" id="cd01309">
    <property type="entry name" value="Met_dep_hydrolase_C"/>
    <property type="match status" value="1"/>
</dbReference>
<sequence>MILIINANIYTMAGKNYKNGCILIENNIIKKVSEKIEIKEEYKILDVKGAFVMPGIIDAHCHIGIMEESMGFEGLDLNEATEPITPELRAIDAINPFDESFKRAIKAGITTVMTGPGSANVIGGQFCIIKTNGVCVDDMVVKEPAAIKAAFGENPKRIYKSRKKSPTTRMAIAALLRETLIKCKDYKYKRYKSEKNNEYFQKDLKMESILPVIDKKLPLKVHAHRADDILTAIRIAKEFDIKITLDHCTEAHFIGKYIKESGFPVIVGPSITSKSKIETKNRNNKTAVELNKIGIDFAIMTDHPVVPIEYLPISAGLMVREGLPIEAALKAITINPAKILGIDDKLGSIEEGKEADISIFNGNPMQTLTNTLCTIIGGKIIYNNF</sequence>